<dbReference type="SUPFAM" id="SSF53756">
    <property type="entry name" value="UDP-Glycosyltransferase/glycogen phosphorylase"/>
    <property type="match status" value="1"/>
</dbReference>
<dbReference type="PANTHER" id="PTHR30160">
    <property type="entry name" value="TETRAACYLDISACCHARIDE 4'-KINASE-RELATED"/>
    <property type="match status" value="1"/>
</dbReference>
<name>A0A8X8IEP1_9BACT</name>
<evidence type="ECO:0000313" key="3">
    <source>
        <dbReference type="EMBL" id="SDW19866.1"/>
    </source>
</evidence>
<protein>
    <submittedName>
        <fullName evidence="3">Heptosyltransferase-2</fullName>
    </submittedName>
</protein>
<sequence length="332" mass="37110">MQKVLVVQTAFIGDVVLATGLLEKLHAYFPQASIDIAVRKGNESLFIQHPYVHEVLVWDKKKNKYRNLFKLLKQIRSNRYDCVINVQRYAATGLLTAFSGARRRIGFDKNPFSFLFTDIIRHVFSEEGKGIHEIERNHLLIASLTDEHAARPRLYPSQQDMQAVASMQLQAYVCMAPASVWFTKQFPADQWISLIGSLPGEYKVYLLGAPGDRALCDEMTNAVRGRQVENLAGKLSFLQSAALMQGALMNYVNDSAPMHFASAVNAPVTAVYCSTIPAFGYGPLSDNSHIVEVTEALSCRPCGLHGKKACPQTHFHCARHITTRQLLDCLPR</sequence>
<gene>
    <name evidence="3" type="ORF">SAMN05444410_101491</name>
</gene>
<comment type="caution">
    <text evidence="3">The sequence shown here is derived from an EMBL/GenBank/DDBJ whole genome shotgun (WGS) entry which is preliminary data.</text>
</comment>
<evidence type="ECO:0000256" key="2">
    <source>
        <dbReference type="ARBA" id="ARBA00022679"/>
    </source>
</evidence>
<dbReference type="Gene3D" id="3.40.50.2000">
    <property type="entry name" value="Glycogen Phosphorylase B"/>
    <property type="match status" value="2"/>
</dbReference>
<dbReference type="InterPro" id="IPR002201">
    <property type="entry name" value="Glyco_trans_9"/>
</dbReference>
<dbReference type="EMBL" id="FNNO01000001">
    <property type="protein sequence ID" value="SDW19866.1"/>
    <property type="molecule type" value="Genomic_DNA"/>
</dbReference>
<dbReference type="CDD" id="cd03789">
    <property type="entry name" value="GT9_LPS_heptosyltransferase"/>
    <property type="match status" value="1"/>
</dbReference>
<dbReference type="Proteomes" id="UP000198711">
    <property type="component" value="Unassembled WGS sequence"/>
</dbReference>
<evidence type="ECO:0000256" key="1">
    <source>
        <dbReference type="ARBA" id="ARBA00022676"/>
    </source>
</evidence>
<dbReference type="PANTHER" id="PTHR30160:SF1">
    <property type="entry name" value="LIPOPOLYSACCHARIDE 1,2-N-ACETYLGLUCOSAMINETRANSFERASE-RELATED"/>
    <property type="match status" value="1"/>
</dbReference>
<keyword evidence="2" id="KW-0808">Transferase</keyword>
<dbReference type="AlphaFoldDB" id="A0A8X8IEP1"/>
<accession>A0A8X8IEP1</accession>
<evidence type="ECO:0000313" key="4">
    <source>
        <dbReference type="Proteomes" id="UP000198711"/>
    </source>
</evidence>
<proteinExistence type="predicted"/>
<dbReference type="InterPro" id="IPR051199">
    <property type="entry name" value="LPS_LOS_Heptosyltrfase"/>
</dbReference>
<dbReference type="GO" id="GO:0009244">
    <property type="term" value="P:lipopolysaccharide core region biosynthetic process"/>
    <property type="evidence" value="ECO:0007669"/>
    <property type="project" value="TreeGrafter"/>
</dbReference>
<dbReference type="RefSeq" id="WP_092721950.1">
    <property type="nucleotide sequence ID" value="NZ_FNNO01000001.1"/>
</dbReference>
<dbReference type="Pfam" id="PF01075">
    <property type="entry name" value="Glyco_transf_9"/>
    <property type="match status" value="1"/>
</dbReference>
<reference evidence="3 4" key="1">
    <citation type="submission" date="2016-10" db="EMBL/GenBank/DDBJ databases">
        <authorList>
            <person name="Varghese N."/>
            <person name="Submissions S."/>
        </authorList>
    </citation>
    <scope>NUCLEOTIDE SEQUENCE [LARGE SCALE GENOMIC DNA]</scope>
    <source>
        <strain evidence="3 4">DSM 25353</strain>
    </source>
</reference>
<keyword evidence="1" id="KW-0328">Glycosyltransferase</keyword>
<dbReference type="GO" id="GO:0005829">
    <property type="term" value="C:cytosol"/>
    <property type="evidence" value="ECO:0007669"/>
    <property type="project" value="TreeGrafter"/>
</dbReference>
<dbReference type="GO" id="GO:0008713">
    <property type="term" value="F:ADP-heptose-lipopolysaccharide heptosyltransferase activity"/>
    <property type="evidence" value="ECO:0007669"/>
    <property type="project" value="TreeGrafter"/>
</dbReference>
<keyword evidence="4" id="KW-1185">Reference proteome</keyword>
<organism evidence="3 4">
    <name type="scientific">Hydrobacter penzbergensis</name>
    <dbReference type="NCBI Taxonomy" id="1235997"/>
    <lineage>
        <taxon>Bacteria</taxon>
        <taxon>Pseudomonadati</taxon>
        <taxon>Bacteroidota</taxon>
        <taxon>Chitinophagia</taxon>
        <taxon>Chitinophagales</taxon>
        <taxon>Chitinophagaceae</taxon>
        <taxon>Hydrobacter</taxon>
    </lineage>
</organism>